<comment type="caution">
    <text evidence="6">The sequence shown here is derived from an EMBL/GenBank/DDBJ whole genome shotgun (WGS) entry which is preliminary data.</text>
</comment>
<evidence type="ECO:0000313" key="6">
    <source>
        <dbReference type="EMBL" id="TCL58461.1"/>
    </source>
</evidence>
<dbReference type="CDD" id="cd05466">
    <property type="entry name" value="PBP2_LTTR_substrate"/>
    <property type="match status" value="1"/>
</dbReference>
<evidence type="ECO:0000256" key="1">
    <source>
        <dbReference type="ARBA" id="ARBA00009437"/>
    </source>
</evidence>
<dbReference type="Gene3D" id="1.10.10.10">
    <property type="entry name" value="Winged helix-like DNA-binding domain superfamily/Winged helix DNA-binding domain"/>
    <property type="match status" value="1"/>
</dbReference>
<dbReference type="SUPFAM" id="SSF53850">
    <property type="entry name" value="Periplasmic binding protein-like II"/>
    <property type="match status" value="1"/>
</dbReference>
<comment type="similarity">
    <text evidence="1">Belongs to the LysR transcriptional regulatory family.</text>
</comment>
<dbReference type="InterPro" id="IPR036390">
    <property type="entry name" value="WH_DNA-bd_sf"/>
</dbReference>
<dbReference type="PANTHER" id="PTHR30126">
    <property type="entry name" value="HTH-TYPE TRANSCRIPTIONAL REGULATOR"/>
    <property type="match status" value="1"/>
</dbReference>
<dbReference type="Pfam" id="PF03466">
    <property type="entry name" value="LysR_substrate"/>
    <property type="match status" value="1"/>
</dbReference>
<dbReference type="Gene3D" id="3.40.190.290">
    <property type="match status" value="1"/>
</dbReference>
<accession>A0A4R1QZN8</accession>
<dbReference type="InterPro" id="IPR036388">
    <property type="entry name" value="WH-like_DNA-bd_sf"/>
</dbReference>
<dbReference type="PROSITE" id="PS50931">
    <property type="entry name" value="HTH_LYSR"/>
    <property type="match status" value="1"/>
</dbReference>
<dbReference type="PRINTS" id="PR00039">
    <property type="entry name" value="HTHLYSR"/>
</dbReference>
<keyword evidence="3 6" id="KW-0238">DNA-binding</keyword>
<dbReference type="FunFam" id="1.10.10.10:FF:000001">
    <property type="entry name" value="LysR family transcriptional regulator"/>
    <property type="match status" value="1"/>
</dbReference>
<dbReference type="EMBL" id="SLUO01000006">
    <property type="protein sequence ID" value="TCL58461.1"/>
    <property type="molecule type" value="Genomic_DNA"/>
</dbReference>
<reference evidence="6 7" key="1">
    <citation type="submission" date="2019-03" db="EMBL/GenBank/DDBJ databases">
        <title>Genomic Encyclopedia of Type Strains, Phase IV (KMG-IV): sequencing the most valuable type-strain genomes for metagenomic binning, comparative biology and taxonomic classification.</title>
        <authorList>
            <person name="Goeker M."/>
        </authorList>
    </citation>
    <scope>NUCLEOTIDE SEQUENCE [LARGE SCALE GENOMIC DNA]</scope>
    <source>
        <strain evidence="6 7">DSM 100556</strain>
    </source>
</reference>
<evidence type="ECO:0000313" key="7">
    <source>
        <dbReference type="Proteomes" id="UP000295718"/>
    </source>
</evidence>
<keyword evidence="7" id="KW-1185">Reference proteome</keyword>
<dbReference type="InterPro" id="IPR005119">
    <property type="entry name" value="LysR_subst-bd"/>
</dbReference>
<name>A0A4R1QZN8_9FIRM</name>
<protein>
    <submittedName>
        <fullName evidence="6">DNA-binding transcriptional LysR family regulator</fullName>
    </submittedName>
</protein>
<dbReference type="GO" id="GO:0000976">
    <property type="term" value="F:transcription cis-regulatory region binding"/>
    <property type="evidence" value="ECO:0007669"/>
    <property type="project" value="TreeGrafter"/>
</dbReference>
<evidence type="ECO:0000259" key="5">
    <source>
        <dbReference type="PROSITE" id="PS50931"/>
    </source>
</evidence>
<evidence type="ECO:0000256" key="4">
    <source>
        <dbReference type="ARBA" id="ARBA00023163"/>
    </source>
</evidence>
<keyword evidence="4" id="KW-0804">Transcription</keyword>
<proteinExistence type="inferred from homology"/>
<dbReference type="STRING" id="1469948.GCA_000732725_01376"/>
<keyword evidence="2" id="KW-0805">Transcription regulation</keyword>
<dbReference type="PANTHER" id="PTHR30126:SF64">
    <property type="entry name" value="HTH-TYPE TRANSCRIPTIONAL REGULATOR CITR"/>
    <property type="match status" value="1"/>
</dbReference>
<organism evidence="6 7">
    <name type="scientific">Kineothrix alysoides</name>
    <dbReference type="NCBI Taxonomy" id="1469948"/>
    <lineage>
        <taxon>Bacteria</taxon>
        <taxon>Bacillati</taxon>
        <taxon>Bacillota</taxon>
        <taxon>Clostridia</taxon>
        <taxon>Lachnospirales</taxon>
        <taxon>Lachnospiraceae</taxon>
        <taxon>Kineothrix</taxon>
    </lineage>
</organism>
<dbReference type="InterPro" id="IPR000847">
    <property type="entry name" value="LysR_HTH_N"/>
</dbReference>
<feature type="domain" description="HTH lysR-type" evidence="5">
    <location>
        <begin position="1"/>
        <end position="60"/>
    </location>
</feature>
<gene>
    <name evidence="6" type="ORF">EDD76_106114</name>
</gene>
<sequence length="305" mass="34070">MEQNLNLYQIFYEVANCRNFSVAAKKIYISQPAISKSISKLEECLNVTLFHRSSRGVTLTSEGEMLYKHVENAMLALRSGEEMLRSSTSQGISHLSIGVSTTLCKYILLPLLKDFIAGNPNIKITISCQSTFETISDLKSGAIDIGLVGIPPKEISDSSAVSYLPVKTIEDIFVATDNYLAPYSYKNKGDSHENENFFKEASFIMLDKENISRKHADTFLSEHQLTLKNIIEVNNMDLSIEFARAGLGIACVIGDFVKEDLKNGTLRELKLGRKVPKRQIGFAYPSKIPMTSAMNTLIQYYQVLL</sequence>
<dbReference type="RefSeq" id="WP_031390095.1">
    <property type="nucleotide sequence ID" value="NZ_JPNB01000001.1"/>
</dbReference>
<dbReference type="SUPFAM" id="SSF46785">
    <property type="entry name" value="Winged helix' DNA-binding domain"/>
    <property type="match status" value="1"/>
</dbReference>
<dbReference type="GO" id="GO:0003700">
    <property type="term" value="F:DNA-binding transcription factor activity"/>
    <property type="evidence" value="ECO:0007669"/>
    <property type="project" value="InterPro"/>
</dbReference>
<dbReference type="Pfam" id="PF00126">
    <property type="entry name" value="HTH_1"/>
    <property type="match status" value="1"/>
</dbReference>
<evidence type="ECO:0000256" key="3">
    <source>
        <dbReference type="ARBA" id="ARBA00023125"/>
    </source>
</evidence>
<dbReference type="Proteomes" id="UP000295718">
    <property type="component" value="Unassembled WGS sequence"/>
</dbReference>
<dbReference type="AlphaFoldDB" id="A0A4R1QZN8"/>
<dbReference type="OrthoDB" id="9778774at2"/>
<evidence type="ECO:0000256" key="2">
    <source>
        <dbReference type="ARBA" id="ARBA00023015"/>
    </source>
</evidence>